<name>A0A9P4TAS3_CURKU</name>
<evidence type="ECO:0000256" key="1">
    <source>
        <dbReference type="SAM" id="MobiDB-lite"/>
    </source>
</evidence>
<sequence>MASLDKLPDELLSEIASYLGYRFCWKYDEAYQQVSGEADITHDPRFGKLVTKLVFAKARHPFFDSALPPHPNGRPRKHEHAGYGVIELPRHGADGVYPNDGLKVKPRVRAGLQQCFASILERTPRLQDLEIQYNFMASFWVDSPSRQEQVDQQARDEESRARRALGAAELDGDHDHHSDHDQDDWLVDNEDYDDHSSDDSDHIDTYIYADQLLYLVARAAQYQHVYISSLNANIWNSRPIRARTFVELAPALQRLQHLDVNFQVSNLLKLYRQDGSKLPDHDNGQPVAKSLGSALSALRNLKSIHLEFDEGEDGEDYYNTNIAKSLYELGYRRCEHLTKISFRGARFEGEELYGFLSKQKAGIEKLSLHDVCLHSIGHWQQVLRLMLEAMPSLKELWCMRLRIPGPPDLVLGLPEQIWAIKYPASREEALNELERLLKDCEDYGEKHNLS</sequence>
<gene>
    <name evidence="2" type="ORF">E8E13_005283</name>
</gene>
<dbReference type="InterPro" id="IPR032675">
    <property type="entry name" value="LRR_dom_sf"/>
</dbReference>
<accession>A0A9P4TAS3</accession>
<dbReference type="Proteomes" id="UP000801428">
    <property type="component" value="Unassembled WGS sequence"/>
</dbReference>
<feature type="region of interest" description="Disordered" evidence="1">
    <location>
        <begin position="168"/>
        <end position="199"/>
    </location>
</feature>
<feature type="compositionally biased region" description="Acidic residues" evidence="1">
    <location>
        <begin position="181"/>
        <end position="193"/>
    </location>
</feature>
<protein>
    <submittedName>
        <fullName evidence="2">Uncharacterized protein</fullName>
    </submittedName>
</protein>
<dbReference type="OrthoDB" id="10540278at2759"/>
<dbReference type="Gene3D" id="3.80.10.10">
    <property type="entry name" value="Ribonuclease Inhibitor"/>
    <property type="match status" value="1"/>
</dbReference>
<evidence type="ECO:0000313" key="3">
    <source>
        <dbReference type="Proteomes" id="UP000801428"/>
    </source>
</evidence>
<dbReference type="AlphaFoldDB" id="A0A9P4TAS3"/>
<dbReference type="EMBL" id="SWKU01000017">
    <property type="protein sequence ID" value="KAF2999330.1"/>
    <property type="molecule type" value="Genomic_DNA"/>
</dbReference>
<keyword evidence="3" id="KW-1185">Reference proteome</keyword>
<organism evidence="2 3">
    <name type="scientific">Curvularia kusanoi</name>
    <name type="common">Cochliobolus kusanoi</name>
    <dbReference type="NCBI Taxonomy" id="90978"/>
    <lineage>
        <taxon>Eukaryota</taxon>
        <taxon>Fungi</taxon>
        <taxon>Dikarya</taxon>
        <taxon>Ascomycota</taxon>
        <taxon>Pezizomycotina</taxon>
        <taxon>Dothideomycetes</taxon>
        <taxon>Pleosporomycetidae</taxon>
        <taxon>Pleosporales</taxon>
        <taxon>Pleosporineae</taxon>
        <taxon>Pleosporaceae</taxon>
        <taxon>Curvularia</taxon>
    </lineage>
</organism>
<reference evidence="2" key="1">
    <citation type="submission" date="2019-04" db="EMBL/GenBank/DDBJ databases">
        <title>Sequencing of skin fungus with MAO and IRED activity.</title>
        <authorList>
            <person name="Marsaioli A.J."/>
            <person name="Bonatto J.M.C."/>
            <person name="Reis Junior O."/>
        </authorList>
    </citation>
    <scope>NUCLEOTIDE SEQUENCE</scope>
    <source>
        <strain evidence="2">30M1</strain>
    </source>
</reference>
<evidence type="ECO:0000313" key="2">
    <source>
        <dbReference type="EMBL" id="KAF2999330.1"/>
    </source>
</evidence>
<dbReference type="SUPFAM" id="SSF52047">
    <property type="entry name" value="RNI-like"/>
    <property type="match status" value="1"/>
</dbReference>
<comment type="caution">
    <text evidence="2">The sequence shown here is derived from an EMBL/GenBank/DDBJ whole genome shotgun (WGS) entry which is preliminary data.</text>
</comment>
<proteinExistence type="predicted"/>
<feature type="compositionally biased region" description="Basic and acidic residues" evidence="1">
    <location>
        <begin position="171"/>
        <end position="180"/>
    </location>
</feature>